<accession>A0A0A9TTP8</accession>
<protein>
    <submittedName>
        <fullName evidence="1">Uncharacterized protein</fullName>
    </submittedName>
</protein>
<sequence length="87" mass="9972">MCSWHSGKSSSCEATNKKKEYISKTYNYFDSCCKNLQLLGSVAETYNYFVTLLQKTTTFSPWITHAIETAKWVHSEKVVVFCNEASK</sequence>
<name>A0A0A9TTP8_ARUDO</name>
<proteinExistence type="predicted"/>
<organism evidence="1">
    <name type="scientific">Arundo donax</name>
    <name type="common">Giant reed</name>
    <name type="synonym">Donax arundinaceus</name>
    <dbReference type="NCBI Taxonomy" id="35708"/>
    <lineage>
        <taxon>Eukaryota</taxon>
        <taxon>Viridiplantae</taxon>
        <taxon>Streptophyta</taxon>
        <taxon>Embryophyta</taxon>
        <taxon>Tracheophyta</taxon>
        <taxon>Spermatophyta</taxon>
        <taxon>Magnoliopsida</taxon>
        <taxon>Liliopsida</taxon>
        <taxon>Poales</taxon>
        <taxon>Poaceae</taxon>
        <taxon>PACMAD clade</taxon>
        <taxon>Arundinoideae</taxon>
        <taxon>Arundineae</taxon>
        <taxon>Arundo</taxon>
    </lineage>
</organism>
<evidence type="ECO:0000313" key="1">
    <source>
        <dbReference type="EMBL" id="JAD17021.1"/>
    </source>
</evidence>
<reference evidence="1" key="2">
    <citation type="journal article" date="2015" name="Data Brief">
        <title>Shoot transcriptome of the giant reed, Arundo donax.</title>
        <authorList>
            <person name="Barrero R.A."/>
            <person name="Guerrero F.D."/>
            <person name="Moolhuijzen P."/>
            <person name="Goolsby J.A."/>
            <person name="Tidwell J."/>
            <person name="Bellgard S.E."/>
            <person name="Bellgard M.I."/>
        </authorList>
    </citation>
    <scope>NUCLEOTIDE SEQUENCE</scope>
    <source>
        <tissue evidence="1">Shoot tissue taken approximately 20 cm above the soil surface</tissue>
    </source>
</reference>
<dbReference type="AlphaFoldDB" id="A0A0A9TTP8"/>
<reference evidence="1" key="1">
    <citation type="submission" date="2014-09" db="EMBL/GenBank/DDBJ databases">
        <authorList>
            <person name="Magalhaes I.L.F."/>
            <person name="Oliveira U."/>
            <person name="Santos F.R."/>
            <person name="Vidigal T.H.D.A."/>
            <person name="Brescovit A.D."/>
            <person name="Santos A.J."/>
        </authorList>
    </citation>
    <scope>NUCLEOTIDE SEQUENCE</scope>
    <source>
        <tissue evidence="1">Shoot tissue taken approximately 20 cm above the soil surface</tissue>
    </source>
</reference>
<dbReference type="EMBL" id="GBRH01280874">
    <property type="protein sequence ID" value="JAD17021.1"/>
    <property type="molecule type" value="Transcribed_RNA"/>
</dbReference>